<dbReference type="OrthoDB" id="75724at2759"/>
<dbReference type="InterPro" id="IPR036865">
    <property type="entry name" value="CRAL-TRIO_dom_sf"/>
</dbReference>
<keyword evidence="3" id="KW-1185">Reference proteome</keyword>
<dbReference type="EMBL" id="SIDB01000005">
    <property type="protein sequence ID" value="KAI3432274.1"/>
    <property type="molecule type" value="Genomic_DNA"/>
</dbReference>
<dbReference type="PANTHER" id="PTHR47556">
    <property type="entry name" value="SEC14P-LIKE PHOSPHATIDYLINOSITOL TRANSFER FAMILY PROTEIN"/>
    <property type="match status" value="1"/>
</dbReference>
<feature type="domain" description="CRAL-TRIO" evidence="1">
    <location>
        <begin position="130"/>
        <end position="292"/>
    </location>
</feature>
<dbReference type="SUPFAM" id="SSF52087">
    <property type="entry name" value="CRAL/TRIO domain"/>
    <property type="match status" value="1"/>
</dbReference>
<protein>
    <recommendedName>
        <fullName evidence="1">CRAL-TRIO domain-containing protein</fullName>
    </recommendedName>
</protein>
<name>A0A9D4TQV6_CHLVU</name>
<evidence type="ECO:0000313" key="3">
    <source>
        <dbReference type="Proteomes" id="UP001055712"/>
    </source>
</evidence>
<reference evidence="2" key="1">
    <citation type="journal article" date="2019" name="Plant J.">
        <title>Chlorella vulgaris genome assembly and annotation reveals the molecular basis for metabolic acclimation to high light conditions.</title>
        <authorList>
            <person name="Cecchin M."/>
            <person name="Marcolungo L."/>
            <person name="Rossato M."/>
            <person name="Girolomoni L."/>
            <person name="Cosentino E."/>
            <person name="Cuine S."/>
            <person name="Li-Beisson Y."/>
            <person name="Delledonne M."/>
            <person name="Ballottari M."/>
        </authorList>
    </citation>
    <scope>NUCLEOTIDE SEQUENCE</scope>
    <source>
        <strain evidence="2">211/11P</strain>
    </source>
</reference>
<sequence>MASLVPQALLQQFRAPRRAGSWQRQAARRAAAPAPCRRLPTLRAAQQQQWQAPPGLSILPWTGDAEQTAALEALKQRMAASLYPDAASDEGTLRWFLQDRKMDVEEAEEKLLKMLRWRREFGADSIEWTDVAKEAATGKAYLHSQTDISARPVIIVRAAKHLAGSSDLQDSQRLCVHLMDLAVERLEAAEEAAGPGGPPPPQTVLGIFDLRGFTSANADWGFVRFLVDIFFLYYPKRLSQVLFVEAPWVFKPGWEIVKPWLKKYAALVRFVSADEVRREFFTPDTVPEDFGGQGFPPKGKGK</sequence>
<organism evidence="2 3">
    <name type="scientific">Chlorella vulgaris</name>
    <name type="common">Green alga</name>
    <dbReference type="NCBI Taxonomy" id="3077"/>
    <lineage>
        <taxon>Eukaryota</taxon>
        <taxon>Viridiplantae</taxon>
        <taxon>Chlorophyta</taxon>
        <taxon>core chlorophytes</taxon>
        <taxon>Trebouxiophyceae</taxon>
        <taxon>Chlorellales</taxon>
        <taxon>Chlorellaceae</taxon>
        <taxon>Chlorella clade</taxon>
        <taxon>Chlorella</taxon>
    </lineage>
</organism>
<dbReference type="Proteomes" id="UP001055712">
    <property type="component" value="Unassembled WGS sequence"/>
</dbReference>
<dbReference type="PANTHER" id="PTHR47556:SF1">
    <property type="entry name" value="SEC14P-LIKE PHOSPHATIDYLINOSITOL TRANSFER FAMILY PROTEIN"/>
    <property type="match status" value="1"/>
</dbReference>
<reference evidence="2" key="2">
    <citation type="submission" date="2020-11" db="EMBL/GenBank/DDBJ databases">
        <authorList>
            <person name="Cecchin M."/>
            <person name="Marcolungo L."/>
            <person name="Rossato M."/>
            <person name="Girolomoni L."/>
            <person name="Cosentino E."/>
            <person name="Cuine S."/>
            <person name="Li-Beisson Y."/>
            <person name="Delledonne M."/>
            <person name="Ballottari M."/>
        </authorList>
    </citation>
    <scope>NUCLEOTIDE SEQUENCE</scope>
    <source>
        <strain evidence="2">211/11P</strain>
        <tissue evidence="2">Whole cell</tissue>
    </source>
</reference>
<dbReference type="AlphaFoldDB" id="A0A9D4TQV6"/>
<dbReference type="PROSITE" id="PS50191">
    <property type="entry name" value="CRAL_TRIO"/>
    <property type="match status" value="1"/>
</dbReference>
<evidence type="ECO:0000313" key="2">
    <source>
        <dbReference type="EMBL" id="KAI3432274.1"/>
    </source>
</evidence>
<dbReference type="SUPFAM" id="SSF46938">
    <property type="entry name" value="CRAL/TRIO N-terminal domain"/>
    <property type="match status" value="1"/>
</dbReference>
<dbReference type="CDD" id="cd00170">
    <property type="entry name" value="SEC14"/>
    <property type="match status" value="1"/>
</dbReference>
<dbReference type="Pfam" id="PF00650">
    <property type="entry name" value="CRAL_TRIO"/>
    <property type="match status" value="1"/>
</dbReference>
<proteinExistence type="predicted"/>
<dbReference type="InterPro" id="IPR001251">
    <property type="entry name" value="CRAL-TRIO_dom"/>
</dbReference>
<dbReference type="InterPro" id="IPR036273">
    <property type="entry name" value="CRAL/TRIO_N_dom_sf"/>
</dbReference>
<comment type="caution">
    <text evidence="2">The sequence shown here is derived from an EMBL/GenBank/DDBJ whole genome shotgun (WGS) entry which is preliminary data.</text>
</comment>
<dbReference type="Gene3D" id="3.40.525.10">
    <property type="entry name" value="CRAL-TRIO lipid binding domain"/>
    <property type="match status" value="1"/>
</dbReference>
<gene>
    <name evidence="2" type="ORF">D9Q98_003834</name>
</gene>
<accession>A0A9D4TQV6</accession>
<evidence type="ECO:0000259" key="1">
    <source>
        <dbReference type="PROSITE" id="PS50191"/>
    </source>
</evidence>
<dbReference type="SMART" id="SM00516">
    <property type="entry name" value="SEC14"/>
    <property type="match status" value="1"/>
</dbReference>